<accession>A0A9P5H6B1</accession>
<protein>
    <submittedName>
        <fullName evidence="2">Uncharacterized protein</fullName>
    </submittedName>
</protein>
<feature type="region of interest" description="Disordered" evidence="1">
    <location>
        <begin position="734"/>
        <end position="754"/>
    </location>
</feature>
<organism evidence="2 3">
    <name type="scientific">Cylindrodendrum hubeiense</name>
    <dbReference type="NCBI Taxonomy" id="595255"/>
    <lineage>
        <taxon>Eukaryota</taxon>
        <taxon>Fungi</taxon>
        <taxon>Dikarya</taxon>
        <taxon>Ascomycota</taxon>
        <taxon>Pezizomycotina</taxon>
        <taxon>Sordariomycetes</taxon>
        <taxon>Hypocreomycetidae</taxon>
        <taxon>Hypocreales</taxon>
        <taxon>Nectriaceae</taxon>
        <taxon>Cylindrodendrum</taxon>
    </lineage>
</organism>
<dbReference type="Proteomes" id="UP000722485">
    <property type="component" value="Unassembled WGS sequence"/>
</dbReference>
<sequence>MTRRDNSKIAEELRQGDSAQTRKVAIATVGKALRRGDRFAPMWDAVGGAAGLASLMAEFSVRDVRAVCWWLGCTASAQNARPERRAALSELVRLLYDESGDQRPLRPLYQHIVPACSLEVVREWEDKHKVDWNDSQKKRLFYGHRQLHESKFLDTIFSPDNSLLTFEKEKALFRGNMPFCEEILQTLIAKEGHIQIPRDFISAFAMPLLKRLLKSRFTEETRNKFLELILQCFQKHPNSLGEQLNLRTDGPVQYVIQRWNDAPEDRKGQLRAYLVQLVGFFPKKEWSLSLNTIYQAILGRKRKPEAKYQLLRLFLQHMPGYGIDIEDESEAGLAHLRDLPVENDAWPVTIFSSLDNEKALRLFERLAKTYPSGDFLSITSGSAGRTVLKQARSPNEGGRGDVEVVRSLLMRDSKTKTEDTAWLERVRSLVHERRNKSQQSREPHDRAFWAKSALNLCVAAGDLETFGDTVLWARRFNKDPLTTKALYSGEIFETTELEHLLGAIPPRDTPAVATATASSVKKDIGLANRVVVSLIETVAMASGEPGFSRHNWLSLFRLPKLMADWRLKNADSFTDILKSSSTDDAGLEIIKALWKPTIDTLLEVEALLLGPTSSALGGSGSIEASAVYVFNELKLSPASALADLATFLLDQMKTRLGPEIMKVMMKNVVSVIVRVAHSDQPSLACPFIRDLIMNGDDNSSWHRQMVGVGFLSSLPAKAARDLLFAMADAMREKMREQNLRPRDNDEKEKAAGEPRPPAIKVTTVKMMAQLLQGTSFIDASSSCDILIGLLAEARHIDAQITIVNSLIYTMEEPTCPPELRTRILDAFEKYIVPVAAQLNERCPITEADWDIATTQDGAELPEVVAWNDLLTLLVEQFDNPCLDADVLMRFGQLIMSVLEQSAVNNSRWMNLFLAKNNFALDPNERLPSAPTCLVEFARIFEDWITYMPASLLVMLHTIVLTNIDPPPGIVRITKAVRANPDLVNSRAGHHWLDQFDNAPARLFDLGIDHAAIHLQRPAQHVVSKLGKGKGVTVLFLQYFALSVAERLTMKGDTLLLKTLVSKLCQNRFLGREEWISWRLNSAPIVKDIVAKIEAIRLDRKTYRGATAGSARMPLVLPNTFQLSVMALPIPYCSAREATLPEETDAFVSELSGLIDQLAKRGLPYHEDFARLKEEVLKAPGVSDFARFALKLDKVTSVEEPALADYLRVELAGDLLVKASDPIDDKVVRDARETVLKWKNSENEGLAVMGLSIADRLEKQGKKSWFMRNEKE</sequence>
<evidence type="ECO:0000256" key="1">
    <source>
        <dbReference type="SAM" id="MobiDB-lite"/>
    </source>
</evidence>
<proteinExistence type="predicted"/>
<dbReference type="AlphaFoldDB" id="A0A9P5H6B1"/>
<dbReference type="EMBL" id="JAANBB010000145">
    <property type="protein sequence ID" value="KAF7548543.1"/>
    <property type="molecule type" value="Genomic_DNA"/>
</dbReference>
<feature type="compositionally biased region" description="Basic and acidic residues" evidence="1">
    <location>
        <begin position="734"/>
        <end position="752"/>
    </location>
</feature>
<gene>
    <name evidence="2" type="ORF">G7Z17_g6990</name>
</gene>
<evidence type="ECO:0000313" key="3">
    <source>
        <dbReference type="Proteomes" id="UP000722485"/>
    </source>
</evidence>
<name>A0A9P5H6B1_9HYPO</name>
<reference evidence="2" key="1">
    <citation type="submission" date="2020-03" db="EMBL/GenBank/DDBJ databases">
        <title>Draft Genome Sequence of Cylindrodendrum hubeiense.</title>
        <authorList>
            <person name="Buettner E."/>
            <person name="Kellner H."/>
        </authorList>
    </citation>
    <scope>NUCLEOTIDE SEQUENCE</scope>
    <source>
        <strain evidence="2">IHI 201604</strain>
    </source>
</reference>
<dbReference type="OrthoDB" id="2549237at2759"/>
<comment type="caution">
    <text evidence="2">The sequence shown here is derived from an EMBL/GenBank/DDBJ whole genome shotgun (WGS) entry which is preliminary data.</text>
</comment>
<keyword evidence="3" id="KW-1185">Reference proteome</keyword>
<evidence type="ECO:0000313" key="2">
    <source>
        <dbReference type="EMBL" id="KAF7548543.1"/>
    </source>
</evidence>